<protein>
    <recommendedName>
        <fullName evidence="1">PPM-type phosphatase domain-containing protein</fullName>
    </recommendedName>
</protein>
<organism evidence="2 3">
    <name type="scientific">Streptomyces longisporus</name>
    <dbReference type="NCBI Taxonomy" id="1948"/>
    <lineage>
        <taxon>Bacteria</taxon>
        <taxon>Bacillati</taxon>
        <taxon>Actinomycetota</taxon>
        <taxon>Actinomycetes</taxon>
        <taxon>Kitasatosporales</taxon>
        <taxon>Streptomycetaceae</taxon>
        <taxon>Streptomyces</taxon>
    </lineage>
</organism>
<dbReference type="PROSITE" id="PS51746">
    <property type="entry name" value="PPM_2"/>
    <property type="match status" value="1"/>
</dbReference>
<reference evidence="2 3" key="1">
    <citation type="journal article" date="2019" name="Int. J. Syst. Evol. Microbiol.">
        <title>The Global Catalogue of Microorganisms (GCM) 10K type strain sequencing project: providing services to taxonomists for standard genome sequencing and annotation.</title>
        <authorList>
            <consortium name="The Broad Institute Genomics Platform"/>
            <consortium name="The Broad Institute Genome Sequencing Center for Infectious Disease"/>
            <person name="Wu L."/>
            <person name="Ma J."/>
        </authorList>
    </citation>
    <scope>NUCLEOTIDE SEQUENCE [LARGE SCALE GENOMIC DNA]</scope>
    <source>
        <strain evidence="2 3">JCM 4395</strain>
    </source>
</reference>
<dbReference type="Gene3D" id="3.60.40.10">
    <property type="entry name" value="PPM-type phosphatase domain"/>
    <property type="match status" value="1"/>
</dbReference>
<dbReference type="EMBL" id="BAAASG010000033">
    <property type="protein sequence ID" value="GAA2523375.1"/>
    <property type="molecule type" value="Genomic_DNA"/>
</dbReference>
<comment type="caution">
    <text evidence="2">The sequence shown here is derived from an EMBL/GenBank/DDBJ whole genome shotgun (WGS) entry which is preliminary data.</text>
</comment>
<feature type="domain" description="PPM-type phosphatase" evidence="1">
    <location>
        <begin position="7"/>
        <end position="232"/>
    </location>
</feature>
<dbReference type="SUPFAM" id="SSF81606">
    <property type="entry name" value="PP2C-like"/>
    <property type="match status" value="1"/>
</dbReference>
<evidence type="ECO:0000313" key="3">
    <source>
        <dbReference type="Proteomes" id="UP001501777"/>
    </source>
</evidence>
<dbReference type="SMART" id="SM00332">
    <property type="entry name" value="PP2Cc"/>
    <property type="match status" value="1"/>
</dbReference>
<sequence>MVSAAAVLPYATAQRIGSRSHQCDATAVAEFEGTIAHVLLDGMGCSAEIAQWTRATARQLAATAARLGDADAALRQVHAAAAAEPGRDKHWQTMPRAVAVVAVFRPGTLVQIAWCGDARAYRRGLDGVVRRITDDHNARQDALERGRPGGDRSKVLSFLGDPRPSPRFGARTEPAEGLFLLISDGGYEPLEALGCDLWVHLLGPLDEVADDMAAFAAVGPDADNATVVVIDLSPDHQPPHPGAHRA</sequence>
<keyword evidence="3" id="KW-1185">Reference proteome</keyword>
<evidence type="ECO:0000259" key="1">
    <source>
        <dbReference type="PROSITE" id="PS51746"/>
    </source>
</evidence>
<dbReference type="SMART" id="SM00331">
    <property type="entry name" value="PP2C_SIG"/>
    <property type="match status" value="1"/>
</dbReference>
<dbReference type="InterPro" id="IPR001932">
    <property type="entry name" value="PPM-type_phosphatase-like_dom"/>
</dbReference>
<evidence type="ECO:0000313" key="2">
    <source>
        <dbReference type="EMBL" id="GAA2523375.1"/>
    </source>
</evidence>
<gene>
    <name evidence="2" type="ORF">GCM10010276_88240</name>
</gene>
<dbReference type="Proteomes" id="UP001501777">
    <property type="component" value="Unassembled WGS sequence"/>
</dbReference>
<proteinExistence type="predicted"/>
<accession>A0ABN3NN28</accession>
<name>A0ABN3NN28_STRLO</name>
<dbReference type="InterPro" id="IPR036457">
    <property type="entry name" value="PPM-type-like_dom_sf"/>
</dbReference>